<organism evidence="1 2">
    <name type="scientific">Coemansia aciculifera</name>
    <dbReference type="NCBI Taxonomy" id="417176"/>
    <lineage>
        <taxon>Eukaryota</taxon>
        <taxon>Fungi</taxon>
        <taxon>Fungi incertae sedis</taxon>
        <taxon>Zoopagomycota</taxon>
        <taxon>Kickxellomycotina</taxon>
        <taxon>Kickxellomycetes</taxon>
        <taxon>Kickxellales</taxon>
        <taxon>Kickxellaceae</taxon>
        <taxon>Coemansia</taxon>
    </lineage>
</organism>
<evidence type="ECO:0000313" key="1">
    <source>
        <dbReference type="EMBL" id="KAJ2880570.1"/>
    </source>
</evidence>
<evidence type="ECO:0000313" key="2">
    <source>
        <dbReference type="Proteomes" id="UP001139981"/>
    </source>
</evidence>
<dbReference type="Proteomes" id="UP001139981">
    <property type="component" value="Unassembled WGS sequence"/>
</dbReference>
<gene>
    <name evidence="1" type="ORF">IWW38_005928</name>
</gene>
<feature type="non-terminal residue" evidence="1">
    <location>
        <position position="341"/>
    </location>
</feature>
<dbReference type="EMBL" id="JANBVB010003086">
    <property type="protein sequence ID" value="KAJ2880570.1"/>
    <property type="molecule type" value="Genomic_DNA"/>
</dbReference>
<name>A0ACC1LTQ5_9FUNG</name>
<accession>A0ACC1LTQ5</accession>
<keyword evidence="2" id="KW-1185">Reference proteome</keyword>
<reference evidence="1" key="1">
    <citation type="submission" date="2022-07" db="EMBL/GenBank/DDBJ databases">
        <title>Phylogenomic reconstructions and comparative analyses of Kickxellomycotina fungi.</title>
        <authorList>
            <person name="Reynolds N.K."/>
            <person name="Stajich J.E."/>
            <person name="Barry K."/>
            <person name="Grigoriev I.V."/>
            <person name="Crous P."/>
            <person name="Smith M.E."/>
        </authorList>
    </citation>
    <scope>NUCLEOTIDE SEQUENCE</scope>
    <source>
        <strain evidence="1">CBS 190363</strain>
    </source>
</reference>
<sequence length="341" mass="36501">MPPRRSLDTIQRPDGSLSAQGPSAQAATRGDRMRHQGHAASSSVATIRLQRPNEFQRKGSSRDAMALGIDFDVKSMFESGDHAVAFYDNAQHAVTTSPELRLQQRLPPSSKTSTDSAGSQDRPLNNSRLDDKLAIVTRFSSERLKQQGPDSASQSSMRGAANIALRAKRSDASTRTLIPGQREDSGGSTSSTLKRSVTLPTKRPGAHHYPGGIAGQKSKWVGGAYVDIQRHQGSNQASGWVGGAEQTSWDHSSDEDADMTPLSRRGVSTHTWYGPRAGIRPISMFPPLGANAAFPVPPMPLMFGADDSDDDIDLEGDDGSSRTPALMGLGFGRGLLRLQAA</sequence>
<comment type="caution">
    <text evidence="1">The sequence shown here is derived from an EMBL/GenBank/DDBJ whole genome shotgun (WGS) entry which is preliminary data.</text>
</comment>
<proteinExistence type="predicted"/>
<protein>
    <submittedName>
        <fullName evidence="1">Uncharacterized protein</fullName>
    </submittedName>
</protein>